<evidence type="ECO:0000256" key="4">
    <source>
        <dbReference type="ARBA" id="ARBA00038288"/>
    </source>
</evidence>
<dbReference type="SMART" id="SM00785">
    <property type="entry name" value="AARP2CN"/>
    <property type="match status" value="1"/>
</dbReference>
<dbReference type="Pfam" id="PF04950">
    <property type="entry name" value="RIBIOP_C"/>
    <property type="match status" value="1"/>
</dbReference>
<dbReference type="GO" id="GO:0034511">
    <property type="term" value="F:U3 snoRNA binding"/>
    <property type="evidence" value="ECO:0007669"/>
    <property type="project" value="TreeGrafter"/>
</dbReference>
<feature type="region of interest" description="Disordered" evidence="5">
    <location>
        <begin position="464"/>
        <end position="483"/>
    </location>
</feature>
<dbReference type="GO" id="GO:0000462">
    <property type="term" value="P:maturation of SSU-rRNA from tricistronic rRNA transcript (SSU-rRNA, 5.8S rRNA, LSU-rRNA)"/>
    <property type="evidence" value="ECO:0007669"/>
    <property type="project" value="TreeGrafter"/>
</dbReference>
<feature type="compositionally biased region" description="Basic residues" evidence="5">
    <location>
        <begin position="1"/>
        <end position="11"/>
    </location>
</feature>
<dbReference type="OrthoDB" id="119302at2759"/>
<sequence>MVETVHHHRATLKQQNKAFKSKHATKSSLKEIAKGRTQRPSPKSPAVSTAAQARLNRRNTQKQAQAAKRAALVTATRIFNGVDGAARVVAVIPLCEDVRVAEAVRALGSAAAEEIDGISENSPMWKMKAQRFKTSLHFIPVPYGRPWDALDAAKAADYVLFLLSPTVEVSQAGDTLLRTLQAQGLPTVVSAIPPEPSSSSLDQKSRGAILKSLLSFMQYFDPTQSRVYDLSAPSDSLGALRSLAEGRPGEVRWRSGRAWIIGEDVEWEGGNLKVTGVVRGGRLSANRLVHIPNYGDYQVSKIMSAPSLRSKPHKPSAMEVEPQVVSERVPSSADSLISTNVPDDMANEQTWPTEEEMANAVPREGDADNTEVPDARKGTTPKRIKRIPKGMSEYQASWIVDESDGEEEGDEDAGSEHGDGIAEEDEEMVPVDDAMDMESERKSVVAFQDLDVEEEEKQLLDWRNRGQEERDEQAFPDELDTPRDVPARTRFARYRGMRSLRTSPWDPYENLPKEYARIFEFEEFKRTERDVCRAAETEGVEVRPGTRVTVYVEGVPEEATKQNRSPLVLYGLFQHEHKKTVLHFTVQRNTEYEGSVKSKDPLILCYGPRRLRVNPVYSQHTRGGGKGPNNVHKFERFLWHGTTTVASVYAPVAFGKQPCFLLRETEDVQGPELVAMGSFMSPDTTRIIAKRIILTGHPFKVHKKTATVRYMFFNADDIHYFKPIQLHTKHGRTGHIRESLGTHGYFKAHFDGPINQMDTVCMALYKRVYPRWSETWRAPVKTLSSNESGGDVVMEE</sequence>
<dbReference type="InterPro" id="IPR030387">
    <property type="entry name" value="G_Bms1/Tsr1_dom"/>
</dbReference>
<dbReference type="PANTHER" id="PTHR12858">
    <property type="entry name" value="RIBOSOME BIOGENESIS PROTEIN"/>
    <property type="match status" value="1"/>
</dbReference>
<name>A0A0C9W4D7_9AGAM</name>
<dbReference type="SMART" id="SM01362">
    <property type="entry name" value="DUF663"/>
    <property type="match status" value="1"/>
</dbReference>
<organism evidence="7 8">
    <name type="scientific">Hydnomerulius pinastri MD-312</name>
    <dbReference type="NCBI Taxonomy" id="994086"/>
    <lineage>
        <taxon>Eukaryota</taxon>
        <taxon>Fungi</taxon>
        <taxon>Dikarya</taxon>
        <taxon>Basidiomycota</taxon>
        <taxon>Agaricomycotina</taxon>
        <taxon>Agaricomycetes</taxon>
        <taxon>Agaricomycetidae</taxon>
        <taxon>Boletales</taxon>
        <taxon>Boletales incertae sedis</taxon>
        <taxon>Leucogyrophana</taxon>
    </lineage>
</organism>
<dbReference type="AlphaFoldDB" id="A0A0C9W4D7"/>
<comment type="similarity">
    <text evidence="4">Belongs to the TRAFAC class translation factor GTPase superfamily. Bms1-like GTPase family. TSR1 subfamily.</text>
</comment>
<dbReference type="GO" id="GO:0005525">
    <property type="term" value="F:GTP binding"/>
    <property type="evidence" value="ECO:0007669"/>
    <property type="project" value="TreeGrafter"/>
</dbReference>
<feature type="compositionally biased region" description="Acidic residues" evidence="5">
    <location>
        <begin position="402"/>
        <end position="413"/>
    </location>
</feature>
<reference evidence="7 8" key="1">
    <citation type="submission" date="2014-04" db="EMBL/GenBank/DDBJ databases">
        <title>Evolutionary Origins and Diversification of the Mycorrhizal Mutualists.</title>
        <authorList>
            <consortium name="DOE Joint Genome Institute"/>
            <consortium name="Mycorrhizal Genomics Consortium"/>
            <person name="Kohler A."/>
            <person name="Kuo A."/>
            <person name="Nagy L.G."/>
            <person name="Floudas D."/>
            <person name="Copeland A."/>
            <person name="Barry K.W."/>
            <person name="Cichocki N."/>
            <person name="Veneault-Fourrey C."/>
            <person name="LaButti K."/>
            <person name="Lindquist E.A."/>
            <person name="Lipzen A."/>
            <person name="Lundell T."/>
            <person name="Morin E."/>
            <person name="Murat C."/>
            <person name="Riley R."/>
            <person name="Ohm R."/>
            <person name="Sun H."/>
            <person name="Tunlid A."/>
            <person name="Henrissat B."/>
            <person name="Grigoriev I.V."/>
            <person name="Hibbett D.S."/>
            <person name="Martin F."/>
        </authorList>
    </citation>
    <scope>NUCLEOTIDE SEQUENCE [LARGE SCALE GENOMIC DNA]</scope>
    <source>
        <strain evidence="7 8">MD-312</strain>
    </source>
</reference>
<accession>A0A0C9W4D7</accession>
<feature type="domain" description="Bms1-type G" evidence="6">
    <location>
        <begin position="85"/>
        <end position="249"/>
    </location>
</feature>
<dbReference type="Pfam" id="PF08142">
    <property type="entry name" value="AARP2CN"/>
    <property type="match status" value="1"/>
</dbReference>
<evidence type="ECO:0000313" key="8">
    <source>
        <dbReference type="Proteomes" id="UP000053820"/>
    </source>
</evidence>
<protein>
    <recommendedName>
        <fullName evidence="6">Bms1-type G domain-containing protein</fullName>
    </recommendedName>
</protein>
<feature type="compositionally biased region" description="Polar residues" evidence="5">
    <location>
        <begin position="38"/>
        <end position="48"/>
    </location>
</feature>
<proteinExistence type="inferred from homology"/>
<dbReference type="EMBL" id="KN839863">
    <property type="protein sequence ID" value="KIJ61283.1"/>
    <property type="molecule type" value="Genomic_DNA"/>
</dbReference>
<feature type="region of interest" description="Disordered" evidence="5">
    <location>
        <begin position="324"/>
        <end position="344"/>
    </location>
</feature>
<feature type="region of interest" description="Disordered" evidence="5">
    <location>
        <begin position="359"/>
        <end position="383"/>
    </location>
</feature>
<comment type="subcellular location">
    <subcellularLocation>
        <location evidence="1">Nucleus</location>
        <location evidence="1">Nucleolus</location>
    </subcellularLocation>
</comment>
<feature type="region of interest" description="Disordered" evidence="5">
    <location>
        <begin position="402"/>
        <end position="426"/>
    </location>
</feature>
<keyword evidence="3" id="KW-0539">Nucleus</keyword>
<dbReference type="HOGENOM" id="CLU_009858_1_0_1"/>
<keyword evidence="2" id="KW-0690">Ribosome biogenesis</keyword>
<dbReference type="Proteomes" id="UP000053820">
    <property type="component" value="Unassembled WGS sequence"/>
</dbReference>
<keyword evidence="8" id="KW-1185">Reference proteome</keyword>
<dbReference type="InterPro" id="IPR039761">
    <property type="entry name" value="Bms1/Tsr1"/>
</dbReference>
<feature type="compositionally biased region" description="Acidic residues" evidence="5">
    <location>
        <begin position="469"/>
        <end position="479"/>
    </location>
</feature>
<evidence type="ECO:0000256" key="1">
    <source>
        <dbReference type="ARBA" id="ARBA00004604"/>
    </source>
</evidence>
<evidence type="ECO:0000256" key="5">
    <source>
        <dbReference type="SAM" id="MobiDB-lite"/>
    </source>
</evidence>
<dbReference type="GO" id="GO:0003924">
    <property type="term" value="F:GTPase activity"/>
    <property type="evidence" value="ECO:0007669"/>
    <property type="project" value="TreeGrafter"/>
</dbReference>
<dbReference type="GO" id="GO:0030688">
    <property type="term" value="C:preribosome, small subunit precursor"/>
    <property type="evidence" value="ECO:0007669"/>
    <property type="project" value="TreeGrafter"/>
</dbReference>
<dbReference type="PROSITE" id="PS51714">
    <property type="entry name" value="G_BMS1"/>
    <property type="match status" value="1"/>
</dbReference>
<feature type="compositionally biased region" description="Polar residues" evidence="5">
    <location>
        <begin position="332"/>
        <end position="344"/>
    </location>
</feature>
<dbReference type="GO" id="GO:0005730">
    <property type="term" value="C:nucleolus"/>
    <property type="evidence" value="ECO:0007669"/>
    <property type="project" value="UniProtKB-SubCell"/>
</dbReference>
<gene>
    <name evidence="7" type="ORF">HYDPIDRAFT_96707</name>
</gene>
<dbReference type="InterPro" id="IPR012948">
    <property type="entry name" value="AARP2CN"/>
</dbReference>
<dbReference type="Pfam" id="PF22298">
    <property type="entry name" value="Tsr1_G-like"/>
    <property type="match status" value="1"/>
</dbReference>
<dbReference type="InterPro" id="IPR007034">
    <property type="entry name" value="BMS1_TSR1_C"/>
</dbReference>
<evidence type="ECO:0000256" key="2">
    <source>
        <dbReference type="ARBA" id="ARBA00022517"/>
    </source>
</evidence>
<feature type="region of interest" description="Disordered" evidence="5">
    <location>
        <begin position="1"/>
        <end position="48"/>
    </location>
</feature>
<dbReference type="PANTHER" id="PTHR12858:SF1">
    <property type="entry name" value="PRE-RRNA-PROCESSING PROTEIN TSR1 HOMOLOG"/>
    <property type="match status" value="1"/>
</dbReference>
<evidence type="ECO:0000313" key="7">
    <source>
        <dbReference type="EMBL" id="KIJ61283.1"/>
    </source>
</evidence>
<evidence type="ECO:0000256" key="3">
    <source>
        <dbReference type="ARBA" id="ARBA00023242"/>
    </source>
</evidence>
<evidence type="ECO:0000259" key="6">
    <source>
        <dbReference type="PROSITE" id="PS51714"/>
    </source>
</evidence>
<dbReference type="GO" id="GO:0000479">
    <property type="term" value="P:endonucleolytic cleavage of tricistronic rRNA transcript (SSU-rRNA, 5.8S rRNA, LSU-rRNA)"/>
    <property type="evidence" value="ECO:0007669"/>
    <property type="project" value="TreeGrafter"/>
</dbReference>